<dbReference type="Pfam" id="PF00590">
    <property type="entry name" value="TP_methylase"/>
    <property type="match status" value="1"/>
</dbReference>
<dbReference type="InterPro" id="IPR000878">
    <property type="entry name" value="4pyrrol_Mease"/>
</dbReference>
<dbReference type="RefSeq" id="WP_270678039.1">
    <property type="nucleotide sequence ID" value="NZ_JAQFWP010000020.1"/>
</dbReference>
<evidence type="ECO:0000256" key="2">
    <source>
        <dbReference type="ARBA" id="ARBA00022573"/>
    </source>
</evidence>
<evidence type="ECO:0000313" key="7">
    <source>
        <dbReference type="EMBL" id="MDA2805382.1"/>
    </source>
</evidence>
<accession>A0ABT4TKZ9</accession>
<reference evidence="7" key="1">
    <citation type="submission" date="2023-01" db="EMBL/GenBank/DDBJ databases">
        <title>Draft genome sequence of Nocardiopsis sp. LSu2-4 isolated from halophytes.</title>
        <authorList>
            <person name="Duangmal K."/>
            <person name="Chantavorakit T."/>
        </authorList>
    </citation>
    <scope>NUCLEOTIDE SEQUENCE</scope>
    <source>
        <strain evidence="7">LSu2-4</strain>
    </source>
</reference>
<keyword evidence="8" id="KW-1185">Reference proteome</keyword>
<feature type="domain" description="Tetrapyrrole methylase" evidence="6">
    <location>
        <begin position="18"/>
        <end position="188"/>
    </location>
</feature>
<dbReference type="NCBIfam" id="TIGR02467">
    <property type="entry name" value="CbiE"/>
    <property type="match status" value="1"/>
</dbReference>
<dbReference type="InterPro" id="IPR035996">
    <property type="entry name" value="4pyrrol_Methylase_sf"/>
</dbReference>
<gene>
    <name evidence="7" type="primary">cbiE</name>
    <name evidence="7" type="ORF">O4U47_12740</name>
</gene>
<name>A0ABT4TKZ9_9ACTN</name>
<dbReference type="Gene3D" id="3.30.950.10">
    <property type="entry name" value="Methyltransferase, Cobalt-precorrin-4 Transmethylase, Domain 2"/>
    <property type="match status" value="1"/>
</dbReference>
<dbReference type="PIRSF" id="PIRSF036428">
    <property type="entry name" value="CobL"/>
    <property type="match status" value="1"/>
</dbReference>
<keyword evidence="4" id="KW-0808">Transferase</keyword>
<evidence type="ECO:0000256" key="3">
    <source>
        <dbReference type="ARBA" id="ARBA00022603"/>
    </source>
</evidence>
<evidence type="ECO:0000256" key="1">
    <source>
        <dbReference type="ARBA" id="ARBA00004953"/>
    </source>
</evidence>
<sequence>MTGTAAPRVTVVGMDGRRLSDAARHALGRCGVVAGAARHLDAVADLLAPGTDLLTLGGLAPALDRIAASTSPAAVLASGDPGFFGIVRALRERGLAPDVHPAVSSVAAAFARAGLPWDDAVVLSAHGRAASGRSARRALAAALAHPKAAVLTAPGTAGPEAFVGPLLRAGRTVHVAQRLATPDESVVEAGPADADRTDWAHPNVVLAVDPERAVAPAMAWMPGHQGAPDGWALPGDAFEHRASMVTKPEVRAFALARIAPRPGTVVWDVGACSGSVAVECARFGAHAVAFERNLEDCARIRANALAHGVHVDVREGRLPEAFPEGFGGTGGPAGTDGPVGIGSGGALAPDAVFLGGGDDRVAAEAVHRFRPERVVAALASVDRVATVHALLTGAGYRVEGTQLQASRLAPLPNGSLRLAAANPVTLLCGTAAPDEP</sequence>
<dbReference type="Proteomes" id="UP001165685">
    <property type="component" value="Unassembled WGS sequence"/>
</dbReference>
<evidence type="ECO:0000256" key="4">
    <source>
        <dbReference type="ARBA" id="ARBA00022679"/>
    </source>
</evidence>
<organism evidence="7 8">
    <name type="scientific">Nocardiopsis suaedae</name>
    <dbReference type="NCBI Taxonomy" id="3018444"/>
    <lineage>
        <taxon>Bacteria</taxon>
        <taxon>Bacillati</taxon>
        <taxon>Actinomycetota</taxon>
        <taxon>Actinomycetes</taxon>
        <taxon>Streptosporangiales</taxon>
        <taxon>Nocardiopsidaceae</taxon>
        <taxon>Nocardiopsis</taxon>
    </lineage>
</organism>
<dbReference type="SUPFAM" id="SSF53790">
    <property type="entry name" value="Tetrapyrrole methylase"/>
    <property type="match status" value="1"/>
</dbReference>
<dbReference type="PANTHER" id="PTHR43182">
    <property type="entry name" value="COBALT-PRECORRIN-6B C(15)-METHYLTRANSFERASE (DECARBOXYLATING)"/>
    <property type="match status" value="1"/>
</dbReference>
<dbReference type="InterPro" id="IPR006365">
    <property type="entry name" value="Cbl_synth_CobL"/>
</dbReference>
<dbReference type="Gene3D" id="3.40.50.150">
    <property type="entry name" value="Vaccinia Virus protein VP39"/>
    <property type="match status" value="1"/>
</dbReference>
<keyword evidence="5" id="KW-0949">S-adenosyl-L-methionine</keyword>
<proteinExistence type="predicted"/>
<dbReference type="InterPro" id="IPR012818">
    <property type="entry name" value="CbiE"/>
</dbReference>
<dbReference type="Gene3D" id="3.40.1010.10">
    <property type="entry name" value="Cobalt-precorrin-4 Transmethylase, Domain 1"/>
    <property type="match status" value="1"/>
</dbReference>
<dbReference type="InterPro" id="IPR029063">
    <property type="entry name" value="SAM-dependent_MTases_sf"/>
</dbReference>
<dbReference type="InterPro" id="IPR050714">
    <property type="entry name" value="Cobalamin_biosynth_MTase"/>
</dbReference>
<comment type="caution">
    <text evidence="7">The sequence shown here is derived from an EMBL/GenBank/DDBJ whole genome shotgun (WGS) entry which is preliminary data.</text>
</comment>
<dbReference type="PANTHER" id="PTHR43182:SF1">
    <property type="entry name" value="COBALT-PRECORRIN-7 C(5)-METHYLTRANSFERASE"/>
    <property type="match status" value="1"/>
</dbReference>
<evidence type="ECO:0000256" key="5">
    <source>
        <dbReference type="ARBA" id="ARBA00022691"/>
    </source>
</evidence>
<dbReference type="CDD" id="cd11644">
    <property type="entry name" value="Precorrin-6Y-MT"/>
    <property type="match status" value="1"/>
</dbReference>
<keyword evidence="3" id="KW-0489">Methyltransferase</keyword>
<keyword evidence="2" id="KW-0169">Cobalamin biosynthesis</keyword>
<dbReference type="InterPro" id="IPR014776">
    <property type="entry name" value="4pyrrole_Mease_sub2"/>
</dbReference>
<protein>
    <submittedName>
        <fullName evidence="7">Precorrin-6y C5,15-methyltransferase (Decarboxylating) subunit CbiE</fullName>
    </submittedName>
</protein>
<dbReference type="SUPFAM" id="SSF53335">
    <property type="entry name" value="S-adenosyl-L-methionine-dependent methyltransferases"/>
    <property type="match status" value="1"/>
</dbReference>
<dbReference type="InterPro" id="IPR014777">
    <property type="entry name" value="4pyrrole_Mease_sub1"/>
</dbReference>
<evidence type="ECO:0000259" key="6">
    <source>
        <dbReference type="Pfam" id="PF00590"/>
    </source>
</evidence>
<dbReference type="EMBL" id="JAQFWP010000020">
    <property type="protein sequence ID" value="MDA2805382.1"/>
    <property type="molecule type" value="Genomic_DNA"/>
</dbReference>
<comment type="pathway">
    <text evidence="1">Cofactor biosynthesis; adenosylcobalamin biosynthesis.</text>
</comment>
<evidence type="ECO:0000313" key="8">
    <source>
        <dbReference type="Proteomes" id="UP001165685"/>
    </source>
</evidence>